<comment type="caution">
    <text evidence="1">The sequence shown here is derived from an EMBL/GenBank/DDBJ whole genome shotgun (WGS) entry which is preliminary data.</text>
</comment>
<accession>A0A0F9DMM6</accession>
<name>A0A0F9DMM6_9ZZZZ</name>
<dbReference type="EMBL" id="LAZR01028320">
    <property type="protein sequence ID" value="KKL62973.1"/>
    <property type="molecule type" value="Genomic_DNA"/>
</dbReference>
<protein>
    <submittedName>
        <fullName evidence="1">Uncharacterized protein</fullName>
    </submittedName>
</protein>
<organism evidence="1">
    <name type="scientific">marine sediment metagenome</name>
    <dbReference type="NCBI Taxonomy" id="412755"/>
    <lineage>
        <taxon>unclassified sequences</taxon>
        <taxon>metagenomes</taxon>
        <taxon>ecological metagenomes</taxon>
    </lineage>
</organism>
<reference evidence="1" key="1">
    <citation type="journal article" date="2015" name="Nature">
        <title>Complex archaea that bridge the gap between prokaryotes and eukaryotes.</title>
        <authorList>
            <person name="Spang A."/>
            <person name="Saw J.H."/>
            <person name="Jorgensen S.L."/>
            <person name="Zaremba-Niedzwiedzka K."/>
            <person name="Martijn J."/>
            <person name="Lind A.E."/>
            <person name="van Eijk R."/>
            <person name="Schleper C."/>
            <person name="Guy L."/>
            <person name="Ettema T.J."/>
        </authorList>
    </citation>
    <scope>NUCLEOTIDE SEQUENCE</scope>
</reference>
<proteinExistence type="predicted"/>
<sequence length="67" mass="7503">MRVCYDKDQRRTAKEKGMGLVTVQTVNANGDKITYQGPATEQELQIVHDCRTALLAKGEQALRIARL</sequence>
<evidence type="ECO:0000313" key="1">
    <source>
        <dbReference type="EMBL" id="KKL62973.1"/>
    </source>
</evidence>
<gene>
    <name evidence="1" type="ORF">LCGC14_2179800</name>
</gene>
<dbReference type="AlphaFoldDB" id="A0A0F9DMM6"/>